<evidence type="ECO:0000313" key="2">
    <source>
        <dbReference type="EMBL" id="MDA0165253.1"/>
    </source>
</evidence>
<dbReference type="Proteomes" id="UP001149140">
    <property type="component" value="Unassembled WGS sequence"/>
</dbReference>
<dbReference type="InterPro" id="IPR019933">
    <property type="entry name" value="DivIVA_domain"/>
</dbReference>
<name>A0A9X3S9Q4_9ACTN</name>
<evidence type="ECO:0000313" key="3">
    <source>
        <dbReference type="Proteomes" id="UP001149140"/>
    </source>
</evidence>
<dbReference type="EMBL" id="JAPDOD010000044">
    <property type="protein sequence ID" value="MDA0165253.1"/>
    <property type="molecule type" value="Genomic_DNA"/>
</dbReference>
<feature type="compositionally biased region" description="Pro residues" evidence="1">
    <location>
        <begin position="196"/>
        <end position="207"/>
    </location>
</feature>
<accession>A0A9X3S9Q4</accession>
<feature type="region of interest" description="Disordered" evidence="1">
    <location>
        <begin position="126"/>
        <end position="267"/>
    </location>
</feature>
<gene>
    <name evidence="2" type="ORF">OM076_33605</name>
</gene>
<feature type="compositionally biased region" description="Low complexity" evidence="1">
    <location>
        <begin position="208"/>
        <end position="267"/>
    </location>
</feature>
<dbReference type="NCBIfam" id="TIGR03544">
    <property type="entry name" value="DivI1A_domain"/>
    <property type="match status" value="1"/>
</dbReference>
<dbReference type="AlphaFoldDB" id="A0A9X3S9Q4"/>
<keyword evidence="3" id="KW-1185">Reference proteome</keyword>
<dbReference type="Gene3D" id="6.10.250.660">
    <property type="match status" value="1"/>
</dbReference>
<proteinExistence type="predicted"/>
<organism evidence="2 3">
    <name type="scientific">Solirubrobacter ginsenosidimutans</name>
    <dbReference type="NCBI Taxonomy" id="490573"/>
    <lineage>
        <taxon>Bacteria</taxon>
        <taxon>Bacillati</taxon>
        <taxon>Actinomycetota</taxon>
        <taxon>Thermoleophilia</taxon>
        <taxon>Solirubrobacterales</taxon>
        <taxon>Solirubrobacteraceae</taxon>
        <taxon>Solirubrobacter</taxon>
    </lineage>
</organism>
<sequence length="317" mass="32418">MDRDRIERRDFPTGRRGYDPAAVDEHLRRVADEFEARAHAPAPSMADSTSEQVRLILAAAERGAAEMRATAGTEASDHVARVQAAADGMLGKLDALESELTRLLSALRTSGERLVEGLAELQSAATLGEPRAAAPPPAAAGDATDPRGVDLPGAAAPPTDASSAEPPADLPSPVPPRAATEPTVPTPADGEQAPSPASPSPTSPSPDAPGADSPGPVADAPTSPDSVSPSPEAESAAHETPPLSAPDAPDWPAPAEALFDAAPAGDAVPDEAGARLIALNMALGGSPRDDTRIFLEEHFELPDIEALLDDVYARAGR</sequence>
<comment type="caution">
    <text evidence="2">The sequence shown here is derived from an EMBL/GenBank/DDBJ whole genome shotgun (WGS) entry which is preliminary data.</text>
</comment>
<dbReference type="RefSeq" id="WP_270044509.1">
    <property type="nucleotide sequence ID" value="NZ_JAPDOD010000044.1"/>
</dbReference>
<protein>
    <submittedName>
        <fullName evidence="2">DivIVA domain-containing protein</fullName>
    </submittedName>
</protein>
<evidence type="ECO:0000256" key="1">
    <source>
        <dbReference type="SAM" id="MobiDB-lite"/>
    </source>
</evidence>
<feature type="region of interest" description="Disordered" evidence="1">
    <location>
        <begin position="1"/>
        <end position="22"/>
    </location>
</feature>
<reference evidence="2" key="1">
    <citation type="submission" date="2022-10" db="EMBL/GenBank/DDBJ databases">
        <title>The WGS of Solirubrobacter ginsenosidimutans DSM 21036.</title>
        <authorList>
            <person name="Jiang Z."/>
        </authorList>
    </citation>
    <scope>NUCLEOTIDE SEQUENCE</scope>
    <source>
        <strain evidence="2">DSM 21036</strain>
    </source>
</reference>